<keyword evidence="2" id="KW-1185">Reference proteome</keyword>
<sequence>MALEEWKSSLEQAILVKLAEIDQNRTLKLLDVGVFPWHTSIELSAFYVGDDSEDAFEDDIASWPNYNFSHQEDGQWPEVEDLCEAMATEYSEAGDMSDSSEESTIAAMYFQAAADVMKRPAIAETLNTKHLADGFRIMVLDPDDPDTDYM</sequence>
<evidence type="ECO:0000313" key="2">
    <source>
        <dbReference type="Proteomes" id="UP000481033"/>
    </source>
</evidence>
<dbReference type="Proteomes" id="UP000481033">
    <property type="component" value="Unassembled WGS sequence"/>
</dbReference>
<evidence type="ECO:0008006" key="3">
    <source>
        <dbReference type="Google" id="ProtNLM"/>
    </source>
</evidence>
<dbReference type="RefSeq" id="WP_163699851.1">
    <property type="nucleotide sequence ID" value="NZ_QXHD01000004.1"/>
</dbReference>
<gene>
    <name evidence="1" type="ORF">DXZ20_19015</name>
</gene>
<comment type="caution">
    <text evidence="1">The sequence shown here is derived from an EMBL/GenBank/DDBJ whole genome shotgun (WGS) entry which is preliminary data.</text>
</comment>
<dbReference type="AlphaFoldDB" id="A0A6M0RPL5"/>
<proteinExistence type="predicted"/>
<evidence type="ECO:0000313" key="1">
    <source>
        <dbReference type="EMBL" id="NEZ57712.1"/>
    </source>
</evidence>
<name>A0A6M0RPL5_9CYAN</name>
<dbReference type="EMBL" id="QXHD01000004">
    <property type="protein sequence ID" value="NEZ57712.1"/>
    <property type="molecule type" value="Genomic_DNA"/>
</dbReference>
<protein>
    <recommendedName>
        <fullName evidence="3">DUF4303 domain-containing protein</fullName>
    </recommendedName>
</protein>
<organism evidence="1 2">
    <name type="scientific">Adonisia turfae CCMR0081</name>
    <dbReference type="NCBI Taxonomy" id="2292702"/>
    <lineage>
        <taxon>Bacteria</taxon>
        <taxon>Bacillati</taxon>
        <taxon>Cyanobacteriota</taxon>
        <taxon>Adonisia</taxon>
        <taxon>Adonisia turfae</taxon>
    </lineage>
</organism>
<reference evidence="1 2" key="1">
    <citation type="journal article" date="2020" name="Microb. Ecol.">
        <title>Ecogenomics of the Marine Benthic Filamentous Cyanobacterium Adonisia.</title>
        <authorList>
            <person name="Walter J.M."/>
            <person name="Coutinho F.H."/>
            <person name="Leomil L."/>
            <person name="Hargreaves P.I."/>
            <person name="Campeao M.E."/>
            <person name="Vieira V.V."/>
            <person name="Silva B.S."/>
            <person name="Fistarol G.O."/>
            <person name="Salomon P.S."/>
            <person name="Sawabe T."/>
            <person name="Mino S."/>
            <person name="Hosokawa M."/>
            <person name="Miyashita H."/>
            <person name="Maruyama F."/>
            <person name="van Verk M.C."/>
            <person name="Dutilh B.E."/>
            <person name="Thompson C.C."/>
            <person name="Thompson F.L."/>
        </authorList>
    </citation>
    <scope>NUCLEOTIDE SEQUENCE [LARGE SCALE GENOMIC DNA]</scope>
    <source>
        <strain evidence="1 2">CCMR0081</strain>
    </source>
</reference>
<accession>A0A6M0RPL5</accession>